<reference evidence="1 2" key="1">
    <citation type="journal article" date="2021" name="Hortic Res">
        <title>High-quality reference genome and annotation aids understanding of berry development for evergreen blueberry (Vaccinium darrowii).</title>
        <authorList>
            <person name="Yu J."/>
            <person name="Hulse-Kemp A.M."/>
            <person name="Babiker E."/>
            <person name="Staton M."/>
        </authorList>
    </citation>
    <scope>NUCLEOTIDE SEQUENCE [LARGE SCALE GENOMIC DNA]</scope>
    <source>
        <strain evidence="2">cv. NJ 8807/NJ 8810</strain>
        <tissue evidence="1">Young leaf</tissue>
    </source>
</reference>
<accession>A0ACB7YFR0</accession>
<proteinExistence type="predicted"/>
<protein>
    <submittedName>
        <fullName evidence="1">Uncharacterized protein</fullName>
    </submittedName>
</protein>
<dbReference type="Proteomes" id="UP000828048">
    <property type="component" value="Chromosome 8"/>
</dbReference>
<comment type="caution">
    <text evidence="1">The sequence shown here is derived from an EMBL/GenBank/DDBJ whole genome shotgun (WGS) entry which is preliminary data.</text>
</comment>
<keyword evidence="2" id="KW-1185">Reference proteome</keyword>
<sequence length="252" mass="27704">MGDDNASSNSKLKEGLDPSSRYYFHHSDNAATKLFSQLLDGENWATWSRSIEIALSVKNKLGFVTGKFKKPSKSENPDEFDSWFSHLVSLDLVPSPFRSSAAPVTSADGSTQSLSGLSTEQYQQLTTAMANVSHLSKGNNDVYANVAAIMKANIGLIVKINPPVGVRRSWRDVLVSPAPVVLEWLSTLTLGNRGMNTSFMKHEVLVYWKAPKQRLSAILPQTLAKDSISPLQKAEGLKEVAEDLFKAAKQYM</sequence>
<evidence type="ECO:0000313" key="2">
    <source>
        <dbReference type="Proteomes" id="UP000828048"/>
    </source>
</evidence>
<gene>
    <name evidence="1" type="ORF">Vadar_023338</name>
</gene>
<name>A0ACB7YFR0_9ERIC</name>
<organism evidence="1 2">
    <name type="scientific">Vaccinium darrowii</name>
    <dbReference type="NCBI Taxonomy" id="229202"/>
    <lineage>
        <taxon>Eukaryota</taxon>
        <taxon>Viridiplantae</taxon>
        <taxon>Streptophyta</taxon>
        <taxon>Embryophyta</taxon>
        <taxon>Tracheophyta</taxon>
        <taxon>Spermatophyta</taxon>
        <taxon>Magnoliopsida</taxon>
        <taxon>eudicotyledons</taxon>
        <taxon>Gunneridae</taxon>
        <taxon>Pentapetalae</taxon>
        <taxon>asterids</taxon>
        <taxon>Ericales</taxon>
        <taxon>Ericaceae</taxon>
        <taxon>Vaccinioideae</taxon>
        <taxon>Vaccinieae</taxon>
        <taxon>Vaccinium</taxon>
    </lineage>
</organism>
<dbReference type="EMBL" id="CM037158">
    <property type="protein sequence ID" value="KAH7852320.1"/>
    <property type="molecule type" value="Genomic_DNA"/>
</dbReference>
<evidence type="ECO:0000313" key="1">
    <source>
        <dbReference type="EMBL" id="KAH7852320.1"/>
    </source>
</evidence>